<evidence type="ECO:0000313" key="3">
    <source>
        <dbReference type="Proteomes" id="UP001209755"/>
    </source>
</evidence>
<evidence type="ECO:0000256" key="1">
    <source>
        <dbReference type="SAM" id="Phobius"/>
    </source>
</evidence>
<comment type="caution">
    <text evidence="2">The sequence shown here is derived from an EMBL/GenBank/DDBJ whole genome shotgun (WGS) entry which is preliminary data.</text>
</comment>
<keyword evidence="1" id="KW-1133">Transmembrane helix</keyword>
<name>A0ABT3H6U5_9HYPH</name>
<dbReference type="EMBL" id="JAOQNS010000001">
    <property type="protein sequence ID" value="MCW2306111.1"/>
    <property type="molecule type" value="Genomic_DNA"/>
</dbReference>
<accession>A0ABT3H6U5</accession>
<proteinExistence type="predicted"/>
<feature type="transmembrane region" description="Helical" evidence="1">
    <location>
        <begin position="197"/>
        <end position="218"/>
    </location>
</feature>
<gene>
    <name evidence="2" type="ORF">M2319_000427</name>
</gene>
<feature type="transmembrane region" description="Helical" evidence="1">
    <location>
        <begin position="230"/>
        <end position="252"/>
    </location>
</feature>
<keyword evidence="1" id="KW-0812">Transmembrane</keyword>
<evidence type="ECO:0000313" key="2">
    <source>
        <dbReference type="EMBL" id="MCW2306111.1"/>
    </source>
</evidence>
<protein>
    <submittedName>
        <fullName evidence="2">Uncharacterized protein</fullName>
    </submittedName>
</protein>
<keyword evidence="3" id="KW-1185">Reference proteome</keyword>
<feature type="transmembrane region" description="Helical" evidence="1">
    <location>
        <begin position="12"/>
        <end position="33"/>
    </location>
</feature>
<feature type="transmembrane region" description="Helical" evidence="1">
    <location>
        <begin position="53"/>
        <end position="76"/>
    </location>
</feature>
<sequence length="333" mass="36812">MLGSLPKLADKAFIIGFLLPSVLFAVALTTIFSDVPEVAAAAKAMAQEKALENFVYLAVAVWLFAVLLSLVNTILFKILEGYTLPFAAPLEKRAKARFDALKARIKTLGDAWIAAGDTYPPDKQKDYDDALFEFVTTFPSDRDKVLPTRFGNAIRAFEDYPRQVYSADSIPLWIHLCTVMPDDFLKSVEDNKTQVSAALNLTFLSLIVALVAGVRFALDVEWTAIGSPPAAVGAIWAEAELLAFVVGAAIVARLSYLLAVERAIAWGAVVKAAFDCYLPALAKAMGYELPGHGKERRAFWTAVSRRAIYHRDFEPSRWHKRKPSRTRTQSPKR</sequence>
<dbReference type="RefSeq" id="WP_264599779.1">
    <property type="nucleotide sequence ID" value="NZ_JAOQNS010000001.1"/>
</dbReference>
<keyword evidence="1" id="KW-0472">Membrane</keyword>
<reference evidence="3" key="1">
    <citation type="submission" date="2023-07" db="EMBL/GenBank/DDBJ databases">
        <title>Genome sequencing of Purple Non-Sulfur Bacteria from various extreme environments.</title>
        <authorList>
            <person name="Mayer M."/>
        </authorList>
    </citation>
    <scope>NUCLEOTIDE SEQUENCE [LARGE SCALE GENOMIC DNA]</scope>
    <source>
        <strain evidence="3">DSM 17935</strain>
    </source>
</reference>
<dbReference type="Proteomes" id="UP001209755">
    <property type="component" value="Unassembled WGS sequence"/>
</dbReference>
<organism evidence="2 3">
    <name type="scientific">Rhodobium gokarnense</name>
    <dbReference type="NCBI Taxonomy" id="364296"/>
    <lineage>
        <taxon>Bacteria</taxon>
        <taxon>Pseudomonadati</taxon>
        <taxon>Pseudomonadota</taxon>
        <taxon>Alphaproteobacteria</taxon>
        <taxon>Hyphomicrobiales</taxon>
        <taxon>Rhodobiaceae</taxon>
        <taxon>Rhodobium</taxon>
    </lineage>
</organism>